<dbReference type="GO" id="GO:0042834">
    <property type="term" value="F:peptidoglycan binding"/>
    <property type="evidence" value="ECO:0007669"/>
    <property type="project" value="InterPro"/>
</dbReference>
<sequence>MEETGLMRPEFWQQNANKENDYAELGLAELSKGNNVQAQGHFERALKSNPDDTYALYGMALMYQNNGQPVRARAYYEAILNMQPRPTEELMVWADKQTFPIVDLAGVNIHLLENGSAAPVEEAKPMSMYNGGPSGGAKTPRTMALQQPQSITSLMSPSVSSARSGAMSNDMDSEPMFQDADLNIVARFKTLRGLLDQGLITQEEFLMRRKANLGALLPMVSPPAATGLDRPVPALDQISARLNAIGRALEMRALSPAQHTAERSMILDALMPANPTSVSNPVPPPQGLMAAADAVRRLEMLKAADLITSDEYTKERAAIEGSMQPTAPKAAGAGEMKPLGGTSGGATKSAMSGFQPALHLASFRQQKAAERGWAELSKRFPSQLGGLEHRVERVDLGNSKGVFYRLKAGPLPDNAAAKDMCGQLKAKRQYCEPTTINFG</sequence>
<dbReference type="EMBL" id="MCGG01000011">
    <property type="protein sequence ID" value="OEJ68650.1"/>
    <property type="molecule type" value="Genomic_DNA"/>
</dbReference>
<dbReference type="Pfam" id="PF14559">
    <property type="entry name" value="TPR_19"/>
    <property type="match status" value="1"/>
</dbReference>
<dbReference type="SUPFAM" id="SSF110997">
    <property type="entry name" value="Sporulation related repeat"/>
    <property type="match status" value="1"/>
</dbReference>
<dbReference type="AlphaFoldDB" id="A0A1E5QA40"/>
<keyword evidence="4" id="KW-1185">Reference proteome</keyword>
<feature type="repeat" description="TPR" evidence="1">
    <location>
        <begin position="19"/>
        <end position="52"/>
    </location>
</feature>
<evidence type="ECO:0000259" key="2">
    <source>
        <dbReference type="PROSITE" id="PS51724"/>
    </source>
</evidence>
<protein>
    <recommendedName>
        <fullName evidence="2">SPOR domain-containing protein</fullName>
    </recommendedName>
</protein>
<proteinExistence type="predicted"/>
<evidence type="ECO:0000313" key="3">
    <source>
        <dbReference type="EMBL" id="OEJ68650.1"/>
    </source>
</evidence>
<dbReference type="Proteomes" id="UP000095347">
    <property type="component" value="Unassembled WGS sequence"/>
</dbReference>
<organism evidence="3 4">
    <name type="scientific">Magnetovibrio blakemorei</name>
    <dbReference type="NCBI Taxonomy" id="28181"/>
    <lineage>
        <taxon>Bacteria</taxon>
        <taxon>Pseudomonadati</taxon>
        <taxon>Pseudomonadota</taxon>
        <taxon>Alphaproteobacteria</taxon>
        <taxon>Rhodospirillales</taxon>
        <taxon>Magnetovibrionaceae</taxon>
        <taxon>Magnetovibrio</taxon>
    </lineage>
</organism>
<dbReference type="SMART" id="SM00028">
    <property type="entry name" value="TPR"/>
    <property type="match status" value="2"/>
</dbReference>
<dbReference type="STRING" id="28181.BEN30_05380"/>
<feature type="domain" description="SPOR" evidence="2">
    <location>
        <begin position="350"/>
        <end position="437"/>
    </location>
</feature>
<dbReference type="Pfam" id="PF05036">
    <property type="entry name" value="SPOR"/>
    <property type="match status" value="1"/>
</dbReference>
<dbReference type="Pfam" id="PF09851">
    <property type="entry name" value="SHOCT"/>
    <property type="match status" value="1"/>
</dbReference>
<dbReference type="Gene3D" id="1.25.40.10">
    <property type="entry name" value="Tetratricopeptide repeat domain"/>
    <property type="match status" value="1"/>
</dbReference>
<dbReference type="InterPro" id="IPR011990">
    <property type="entry name" value="TPR-like_helical_dom_sf"/>
</dbReference>
<gene>
    <name evidence="3" type="ORF">BEN30_05380</name>
</gene>
<name>A0A1E5QA40_9PROT</name>
<dbReference type="InterPro" id="IPR018649">
    <property type="entry name" value="SHOCT"/>
</dbReference>
<dbReference type="PROSITE" id="PS51724">
    <property type="entry name" value="SPOR"/>
    <property type="match status" value="1"/>
</dbReference>
<dbReference type="InterPro" id="IPR019734">
    <property type="entry name" value="TPR_rpt"/>
</dbReference>
<evidence type="ECO:0000313" key="4">
    <source>
        <dbReference type="Proteomes" id="UP000095347"/>
    </source>
</evidence>
<dbReference type="SUPFAM" id="SSF48452">
    <property type="entry name" value="TPR-like"/>
    <property type="match status" value="1"/>
</dbReference>
<accession>A0A1E5QA40</accession>
<evidence type="ECO:0000256" key="1">
    <source>
        <dbReference type="PROSITE-ProRule" id="PRU00339"/>
    </source>
</evidence>
<dbReference type="Gene3D" id="3.30.70.1070">
    <property type="entry name" value="Sporulation related repeat"/>
    <property type="match status" value="1"/>
</dbReference>
<dbReference type="InterPro" id="IPR007730">
    <property type="entry name" value="SPOR-like_dom"/>
</dbReference>
<keyword evidence="1" id="KW-0802">TPR repeat</keyword>
<dbReference type="InterPro" id="IPR036680">
    <property type="entry name" value="SPOR-like_sf"/>
</dbReference>
<dbReference type="PROSITE" id="PS50005">
    <property type="entry name" value="TPR"/>
    <property type="match status" value="1"/>
</dbReference>
<reference evidence="4" key="1">
    <citation type="submission" date="2016-07" db="EMBL/GenBank/DDBJ databases">
        <authorList>
            <person name="Florea S."/>
            <person name="Webb J.S."/>
            <person name="Jaromczyk J."/>
            <person name="Schardl C.L."/>
        </authorList>
    </citation>
    <scope>NUCLEOTIDE SEQUENCE [LARGE SCALE GENOMIC DNA]</scope>
    <source>
        <strain evidence="4">MV-1</strain>
    </source>
</reference>
<comment type="caution">
    <text evidence="3">The sequence shown here is derived from an EMBL/GenBank/DDBJ whole genome shotgun (WGS) entry which is preliminary data.</text>
</comment>